<feature type="region of interest" description="Disordered" evidence="1">
    <location>
        <begin position="298"/>
        <end position="353"/>
    </location>
</feature>
<protein>
    <submittedName>
        <fullName evidence="2">Uncharacterized protein</fullName>
    </submittedName>
</protein>
<comment type="caution">
    <text evidence="2">The sequence shown here is derived from an EMBL/GenBank/DDBJ whole genome shotgun (WGS) entry which is preliminary data.</text>
</comment>
<proteinExistence type="predicted"/>
<evidence type="ECO:0000313" key="3">
    <source>
        <dbReference type="Proteomes" id="UP001153954"/>
    </source>
</evidence>
<dbReference type="AlphaFoldDB" id="A0AAU9TMJ8"/>
<organism evidence="2 3">
    <name type="scientific">Euphydryas editha</name>
    <name type="common">Edith's checkerspot</name>
    <dbReference type="NCBI Taxonomy" id="104508"/>
    <lineage>
        <taxon>Eukaryota</taxon>
        <taxon>Metazoa</taxon>
        <taxon>Ecdysozoa</taxon>
        <taxon>Arthropoda</taxon>
        <taxon>Hexapoda</taxon>
        <taxon>Insecta</taxon>
        <taxon>Pterygota</taxon>
        <taxon>Neoptera</taxon>
        <taxon>Endopterygota</taxon>
        <taxon>Lepidoptera</taxon>
        <taxon>Glossata</taxon>
        <taxon>Ditrysia</taxon>
        <taxon>Papilionoidea</taxon>
        <taxon>Nymphalidae</taxon>
        <taxon>Nymphalinae</taxon>
        <taxon>Euphydryas</taxon>
    </lineage>
</organism>
<evidence type="ECO:0000313" key="2">
    <source>
        <dbReference type="EMBL" id="CAH2087908.1"/>
    </source>
</evidence>
<name>A0AAU9TMJ8_EUPED</name>
<gene>
    <name evidence="2" type="ORF">EEDITHA_LOCUS4117</name>
</gene>
<reference evidence="2" key="1">
    <citation type="submission" date="2022-03" db="EMBL/GenBank/DDBJ databases">
        <authorList>
            <person name="Tunstrom K."/>
        </authorList>
    </citation>
    <scope>NUCLEOTIDE SEQUENCE</scope>
</reference>
<evidence type="ECO:0000256" key="1">
    <source>
        <dbReference type="SAM" id="MobiDB-lite"/>
    </source>
</evidence>
<dbReference type="Proteomes" id="UP001153954">
    <property type="component" value="Unassembled WGS sequence"/>
</dbReference>
<sequence length="353" mass="40576">MRTLSDDVVSDLYLKYVEAVSDDKSNISSRRLFKNDKQYEIHIKKLKEVNGFKVHNLMVKENLRTDANTLIYINNPVESKIPKAFLSLEEFKNVLTNRVIKQRDELTDKKRINLSNRNYNKTSTKNQINVTKLNKLKPGNVVHKKNNKLTTKMVLLTNAVEPVASEAKINTFTTETVMTKFYTNLTNKLKEKEPIHDNKKQLEESNIETSRFFDEILVTTTTLDVFDRIINKTKDITISSSTTDIEKELIRTTLENVTEKYPETTDVDLSSSITDKKTQEISTDVIDNTDLFTTDVKTLGEETVETEQPTTEKEKPRRKSTTKLSINSEASKKNIKQGKRSTLGRPLVFMGNR</sequence>
<keyword evidence="3" id="KW-1185">Reference proteome</keyword>
<dbReference type="EMBL" id="CAKOGL010000007">
    <property type="protein sequence ID" value="CAH2087908.1"/>
    <property type="molecule type" value="Genomic_DNA"/>
</dbReference>
<accession>A0AAU9TMJ8</accession>